<evidence type="ECO:0000313" key="5">
    <source>
        <dbReference type="Proteomes" id="UP000698963"/>
    </source>
</evidence>
<dbReference type="RefSeq" id="WP_304122859.1">
    <property type="nucleotide sequence ID" value="NZ_DYZA01000187.1"/>
</dbReference>
<evidence type="ECO:0000259" key="2">
    <source>
        <dbReference type="Pfam" id="PF26078"/>
    </source>
</evidence>
<reference evidence="4" key="2">
    <citation type="submission" date="2021-09" db="EMBL/GenBank/DDBJ databases">
        <authorList>
            <person name="Gilroy R."/>
        </authorList>
    </citation>
    <scope>NUCLEOTIDE SEQUENCE</scope>
    <source>
        <strain evidence="4">ChiGjej2B2-19336</strain>
    </source>
</reference>
<dbReference type="Pfam" id="PF26079">
    <property type="entry name" value="Baseplate_J_C"/>
    <property type="match status" value="1"/>
</dbReference>
<feature type="domain" description="Baseplate J-like central" evidence="2">
    <location>
        <begin position="203"/>
        <end position="274"/>
    </location>
</feature>
<dbReference type="InterPro" id="IPR006949">
    <property type="entry name" value="Barrel_Baseplate_J-like"/>
</dbReference>
<sequence>MPLPDVSFAEERSDVIESNLIAEYEAATGKTLYPADPVRLFLATLAYRLAVQNAVINLAGRQGLLAYATGGHLDHLGALLGVERLAAKPARTMLRYSLQEALTFSVTVPSGSRVATRDGTAVFKTTSAAVIEPGETFVDVLAEAVEGGSKANGLVAGQLCEMVDIVAYVASASNVSASTDGDDEESDDRLRERIRLAPEAFSVAGPEGAYRALTLAASTEIAAVSVTTPTPGTVDIRLVMANGELPDPATIELVQKALSAEDVRPLTDNVQVAAPDTVSYDITGKWYATADDSTMLDTITEAVAAAVESYRLWQRSQPGRDINPSELIRRIMDAGAKRVELSSPVFQALTETQLAVEDAVSMIFGGIEDV</sequence>
<dbReference type="InterPro" id="IPR058530">
    <property type="entry name" value="Baseplate_J-like_C"/>
</dbReference>
<dbReference type="EMBL" id="DYZA01000187">
    <property type="protein sequence ID" value="HJD97813.1"/>
    <property type="molecule type" value="Genomic_DNA"/>
</dbReference>
<organism evidence="4 5">
    <name type="scientific">Mailhella massiliensis</name>
    <dbReference type="NCBI Taxonomy" id="1903261"/>
    <lineage>
        <taxon>Bacteria</taxon>
        <taxon>Pseudomonadati</taxon>
        <taxon>Thermodesulfobacteriota</taxon>
        <taxon>Desulfovibrionia</taxon>
        <taxon>Desulfovibrionales</taxon>
        <taxon>Desulfovibrionaceae</taxon>
        <taxon>Mailhella</taxon>
    </lineage>
</organism>
<dbReference type="InterPro" id="IPR014507">
    <property type="entry name" value="Baseplate_assembly_J_pred"/>
</dbReference>
<dbReference type="Pfam" id="PF04865">
    <property type="entry name" value="Baseplate_J"/>
    <property type="match status" value="1"/>
</dbReference>
<dbReference type="InterPro" id="IPR058531">
    <property type="entry name" value="Baseplate_J_M"/>
</dbReference>
<proteinExistence type="predicted"/>
<dbReference type="Pfam" id="PF26078">
    <property type="entry name" value="Baseplate_J_M"/>
    <property type="match status" value="1"/>
</dbReference>
<evidence type="ECO:0000313" key="4">
    <source>
        <dbReference type="EMBL" id="HJD97813.1"/>
    </source>
</evidence>
<protein>
    <submittedName>
        <fullName evidence="4">Baseplate J/gp47 family protein</fullName>
    </submittedName>
</protein>
<gene>
    <name evidence="4" type="ORF">K8W16_09235</name>
</gene>
<dbReference type="AlphaFoldDB" id="A0A921AXY3"/>
<reference evidence="4" key="1">
    <citation type="journal article" date="2021" name="PeerJ">
        <title>Extensive microbial diversity within the chicken gut microbiome revealed by metagenomics and culture.</title>
        <authorList>
            <person name="Gilroy R."/>
            <person name="Ravi A."/>
            <person name="Getino M."/>
            <person name="Pursley I."/>
            <person name="Horton D.L."/>
            <person name="Alikhan N.F."/>
            <person name="Baker D."/>
            <person name="Gharbi K."/>
            <person name="Hall N."/>
            <person name="Watson M."/>
            <person name="Adriaenssens E.M."/>
            <person name="Foster-Nyarko E."/>
            <person name="Jarju S."/>
            <person name="Secka A."/>
            <person name="Antonio M."/>
            <person name="Oren A."/>
            <person name="Chaudhuri R.R."/>
            <person name="La Ragione R."/>
            <person name="Hildebrand F."/>
            <person name="Pallen M.J."/>
        </authorList>
    </citation>
    <scope>NUCLEOTIDE SEQUENCE</scope>
    <source>
        <strain evidence="4">ChiGjej2B2-19336</strain>
    </source>
</reference>
<dbReference type="PANTHER" id="PTHR35862:SF1">
    <property type="entry name" value="FELS-2 PROPHAGE PROTEIN"/>
    <property type="match status" value="1"/>
</dbReference>
<evidence type="ECO:0000259" key="3">
    <source>
        <dbReference type="Pfam" id="PF26079"/>
    </source>
</evidence>
<dbReference type="PANTHER" id="PTHR35862">
    <property type="entry name" value="FELS-2 PROPHAGE PROTEIN"/>
    <property type="match status" value="1"/>
</dbReference>
<comment type="caution">
    <text evidence="4">The sequence shown here is derived from an EMBL/GenBank/DDBJ whole genome shotgun (WGS) entry which is preliminary data.</text>
</comment>
<dbReference type="Proteomes" id="UP000698963">
    <property type="component" value="Unassembled WGS sequence"/>
</dbReference>
<feature type="domain" description="Baseplate protein J-like barrel" evidence="1">
    <location>
        <begin position="106"/>
        <end position="181"/>
    </location>
</feature>
<dbReference type="InterPro" id="IPR052726">
    <property type="entry name" value="Phage_Baseplate_Hub"/>
</dbReference>
<evidence type="ECO:0000259" key="1">
    <source>
        <dbReference type="Pfam" id="PF04865"/>
    </source>
</evidence>
<feature type="domain" description="Baseplate J-like C-terminal" evidence="3">
    <location>
        <begin position="285"/>
        <end position="362"/>
    </location>
</feature>
<dbReference type="PIRSF" id="PIRSF020481">
    <property type="entry name" value="BAP"/>
    <property type="match status" value="1"/>
</dbReference>
<accession>A0A921AXY3</accession>
<name>A0A921AXY3_9BACT</name>